<dbReference type="PANTHER" id="PTHR46313">
    <property type="match status" value="1"/>
</dbReference>
<evidence type="ECO:0000256" key="1">
    <source>
        <dbReference type="SAM" id="SignalP"/>
    </source>
</evidence>
<evidence type="ECO:0000313" key="3">
    <source>
        <dbReference type="EMBL" id="CAH0366958.1"/>
    </source>
</evidence>
<organism evidence="3 4">
    <name type="scientific">Pelagomonas calceolata</name>
    <dbReference type="NCBI Taxonomy" id="35677"/>
    <lineage>
        <taxon>Eukaryota</taxon>
        <taxon>Sar</taxon>
        <taxon>Stramenopiles</taxon>
        <taxon>Ochrophyta</taxon>
        <taxon>Pelagophyceae</taxon>
        <taxon>Pelagomonadales</taxon>
        <taxon>Pelagomonadaceae</taxon>
        <taxon>Pelagomonas</taxon>
    </lineage>
</organism>
<dbReference type="InterPro" id="IPR036188">
    <property type="entry name" value="FAD/NAD-bd_sf"/>
</dbReference>
<dbReference type="EMBL" id="CAKKNE010000001">
    <property type="protein sequence ID" value="CAH0366958.1"/>
    <property type="molecule type" value="Genomic_DNA"/>
</dbReference>
<feature type="signal peptide" evidence="1">
    <location>
        <begin position="1"/>
        <end position="16"/>
    </location>
</feature>
<keyword evidence="4" id="KW-1185">Reference proteome</keyword>
<dbReference type="Pfam" id="PF01593">
    <property type="entry name" value="Amino_oxidase"/>
    <property type="match status" value="1"/>
</dbReference>
<dbReference type="InterPro" id="IPR002937">
    <property type="entry name" value="Amino_oxidase"/>
</dbReference>
<dbReference type="Gene3D" id="3.50.50.60">
    <property type="entry name" value="FAD/NAD(P)-binding domain"/>
    <property type="match status" value="2"/>
</dbReference>
<dbReference type="GO" id="GO:0016491">
    <property type="term" value="F:oxidoreductase activity"/>
    <property type="evidence" value="ECO:0007669"/>
    <property type="project" value="InterPro"/>
</dbReference>
<dbReference type="Proteomes" id="UP000789595">
    <property type="component" value="Unassembled WGS sequence"/>
</dbReference>
<feature type="chain" id="PRO_5035211496" description="Amine oxidase domain-containing protein" evidence="1">
    <location>
        <begin position="17"/>
        <end position="563"/>
    </location>
</feature>
<keyword evidence="1" id="KW-0732">Signal</keyword>
<proteinExistence type="predicted"/>
<dbReference type="PANTHER" id="PTHR46313:SF3">
    <property type="entry name" value="PROLYCOPENE ISOMERASE, CHLOROPLASTIC"/>
    <property type="match status" value="1"/>
</dbReference>
<sequence>MLSSVVLLLVACTSDAFITPTTHSTRAPQLSAAKRDGTSDCVVIGSGLGGLSAAALLAQYGYSVTVCESHDRIGGCAHGFERRTAAGTFHFDSGPSLFSGCSAPSSNPLRQVLDAVGETPEWKSYNEWTMYVPEGVFRVKSGDKRAFEAELRRLGGASAAADWRQLLAANEALAALVAGVPPIALRADVGALQTAVSSYVPKLDPTLLARFGADFLLKGVDPSGPFSRVLDAAGIKPTSLVYRWFDFLAFALSGLPVTETSAAAVSFMIKEFFADGAVMDVPMGGSPAIAAALERAITKHGGEILTKAHVDEIIVEDGAAVGARLKDGSERRATHVVSNAPVWATARLLPASVHGTVGSCLDATAPKTPSFLHLHCGFDATGLDPLAVHHIIVRDWSDVTANDNLVFISIPSVLDKDAAPAGHHVLHAYLPATEPYADWVGLDREAYREKKEERGEVLWKAVEEFIPDIRERAVYSSIGTPLTHERFLRRPEGTYGSAWPAGKQTFPGHASPVDGLYCCGDSTFPGIGVPAVCGSGMAVAHAIAPVDKHLRLLDEMRRAGTLA</sequence>
<dbReference type="GO" id="GO:0016116">
    <property type="term" value="P:carotenoid metabolic process"/>
    <property type="evidence" value="ECO:0007669"/>
    <property type="project" value="InterPro"/>
</dbReference>
<accession>A0A8J2S8W2</accession>
<reference evidence="3" key="1">
    <citation type="submission" date="2021-11" db="EMBL/GenBank/DDBJ databases">
        <authorList>
            <consortium name="Genoscope - CEA"/>
            <person name="William W."/>
        </authorList>
    </citation>
    <scope>NUCLEOTIDE SEQUENCE</scope>
</reference>
<dbReference type="SUPFAM" id="SSF51905">
    <property type="entry name" value="FAD/NAD(P)-binding domain"/>
    <property type="match status" value="1"/>
</dbReference>
<protein>
    <recommendedName>
        <fullName evidence="2">Amine oxidase domain-containing protein</fullName>
    </recommendedName>
</protein>
<evidence type="ECO:0000313" key="4">
    <source>
        <dbReference type="Proteomes" id="UP000789595"/>
    </source>
</evidence>
<dbReference type="AlphaFoldDB" id="A0A8J2S8W2"/>
<evidence type="ECO:0000259" key="2">
    <source>
        <dbReference type="Pfam" id="PF01593"/>
    </source>
</evidence>
<comment type="caution">
    <text evidence="3">The sequence shown here is derived from an EMBL/GenBank/DDBJ whole genome shotgun (WGS) entry which is preliminary data.</text>
</comment>
<dbReference type="InterPro" id="IPR045892">
    <property type="entry name" value="CrtISO-like"/>
</dbReference>
<name>A0A8J2S8W2_9STRA</name>
<feature type="domain" description="Amine oxidase" evidence="2">
    <location>
        <begin position="48"/>
        <end position="543"/>
    </location>
</feature>
<gene>
    <name evidence="3" type="ORF">PECAL_1P34730</name>
</gene>
<dbReference type="OrthoDB" id="7777654at2759"/>